<evidence type="ECO:0000256" key="5">
    <source>
        <dbReference type="ARBA" id="ARBA00023274"/>
    </source>
</evidence>
<dbReference type="GO" id="GO:0003735">
    <property type="term" value="F:structural constituent of ribosome"/>
    <property type="evidence" value="ECO:0007669"/>
    <property type="project" value="InterPro"/>
</dbReference>
<dbReference type="Pfam" id="PF00276">
    <property type="entry name" value="Ribosomal_L23"/>
    <property type="match status" value="1"/>
</dbReference>
<sequence length="107" mass="11919">MPINSLYDVIKSVKFSEKTELLKNMKVTSKDGEKDKKKYVLVVSKDATKLLIQKAVEKFLSAGVDKVNVINVKPSTRVFRGKKGVVSGYKKAIVTLKEGQQIPEFSS</sequence>
<evidence type="ECO:0000256" key="3">
    <source>
        <dbReference type="ARBA" id="ARBA00022884"/>
    </source>
</evidence>
<gene>
    <name evidence="6" type="primary">rplW</name>
    <name evidence="8" type="ORF">Fsol_00407</name>
</gene>
<keyword evidence="3 6" id="KW-0694">RNA-binding</keyword>
<dbReference type="Proteomes" id="UP000244519">
    <property type="component" value="Chromosome"/>
</dbReference>
<name>A0A2U8BS85_9RICK</name>
<dbReference type="InterPro" id="IPR013025">
    <property type="entry name" value="Ribosomal_uL23-like"/>
</dbReference>
<evidence type="ECO:0000256" key="4">
    <source>
        <dbReference type="ARBA" id="ARBA00022980"/>
    </source>
</evidence>
<accession>A0A2U8BS85</accession>
<dbReference type="Gene3D" id="3.30.70.330">
    <property type="match status" value="1"/>
</dbReference>
<dbReference type="SUPFAM" id="SSF54189">
    <property type="entry name" value="Ribosomal proteins S24e, L23 and L15e"/>
    <property type="match status" value="1"/>
</dbReference>
<dbReference type="GO" id="GO:1990904">
    <property type="term" value="C:ribonucleoprotein complex"/>
    <property type="evidence" value="ECO:0007669"/>
    <property type="project" value="UniProtKB-KW"/>
</dbReference>
<organism evidence="8 9">
    <name type="scientific">Candidatus Fokinia solitaria</name>
    <dbReference type="NCBI Taxonomy" id="1802984"/>
    <lineage>
        <taxon>Bacteria</taxon>
        <taxon>Pseudomonadati</taxon>
        <taxon>Pseudomonadota</taxon>
        <taxon>Alphaproteobacteria</taxon>
        <taxon>Rickettsiales</taxon>
        <taxon>Candidatus Midichloriaceae</taxon>
        <taxon>Candidatus Fokinia</taxon>
    </lineage>
</organism>
<dbReference type="InterPro" id="IPR001014">
    <property type="entry name" value="Ribosomal_uL23_CS"/>
</dbReference>
<dbReference type="GO" id="GO:0019843">
    <property type="term" value="F:rRNA binding"/>
    <property type="evidence" value="ECO:0007669"/>
    <property type="project" value="UniProtKB-UniRule"/>
</dbReference>
<dbReference type="RefSeq" id="WP_108673228.1">
    <property type="nucleotide sequence ID" value="NZ_CP025989.1"/>
</dbReference>
<dbReference type="PROSITE" id="PS00050">
    <property type="entry name" value="RIBOSOMAL_L23"/>
    <property type="match status" value="1"/>
</dbReference>
<protein>
    <recommendedName>
        <fullName evidence="6">Large ribosomal subunit protein uL23</fullName>
    </recommendedName>
</protein>
<evidence type="ECO:0000256" key="6">
    <source>
        <dbReference type="HAMAP-Rule" id="MF_01369"/>
    </source>
</evidence>
<evidence type="ECO:0000256" key="1">
    <source>
        <dbReference type="ARBA" id="ARBA00006700"/>
    </source>
</evidence>
<dbReference type="InterPro" id="IPR012677">
    <property type="entry name" value="Nucleotide-bd_a/b_plait_sf"/>
</dbReference>
<dbReference type="HAMAP" id="MF_01369_B">
    <property type="entry name" value="Ribosomal_uL23_B"/>
    <property type="match status" value="1"/>
</dbReference>
<comment type="subunit">
    <text evidence="6">Part of the 50S ribosomal subunit. Contacts protein L29, and trigger factor when it is bound to the ribosome.</text>
</comment>
<dbReference type="InterPro" id="IPR012678">
    <property type="entry name" value="Ribosomal_uL23/eL15/eS24_sf"/>
</dbReference>
<comment type="function">
    <text evidence="6">One of the early assembly proteins it binds 23S rRNA. One of the proteins that surrounds the polypeptide exit tunnel on the outside of the ribosome. Forms the main docking site for trigger factor binding to the ribosome.</text>
</comment>
<dbReference type="KEGG" id="fso:Fsol_00407"/>
<dbReference type="GO" id="GO:0005840">
    <property type="term" value="C:ribosome"/>
    <property type="evidence" value="ECO:0007669"/>
    <property type="project" value="UniProtKB-KW"/>
</dbReference>
<proteinExistence type="inferred from homology"/>
<dbReference type="AlphaFoldDB" id="A0A2U8BS85"/>
<comment type="similarity">
    <text evidence="1 6 7">Belongs to the universal ribosomal protein uL23 family.</text>
</comment>
<dbReference type="EMBL" id="CP025989">
    <property type="protein sequence ID" value="AWD33202.1"/>
    <property type="molecule type" value="Genomic_DNA"/>
</dbReference>
<evidence type="ECO:0000256" key="7">
    <source>
        <dbReference type="RuleBase" id="RU003934"/>
    </source>
</evidence>
<keyword evidence="4 6" id="KW-0689">Ribosomal protein</keyword>
<evidence type="ECO:0000256" key="2">
    <source>
        <dbReference type="ARBA" id="ARBA00022730"/>
    </source>
</evidence>
<evidence type="ECO:0000313" key="9">
    <source>
        <dbReference type="Proteomes" id="UP000244519"/>
    </source>
</evidence>
<reference evidence="8 9" key="1">
    <citation type="journal article" date="2018" name="Genome Biol. Evol.">
        <title>The Genome Sequence of "Candidatus Fokinia solitaria": Insights on Reductive Evolution in Rickettsiales.</title>
        <authorList>
            <person name="Floriano A.M."/>
            <person name="Castelli M."/>
            <person name="Krenek S."/>
            <person name="Berendonk T.U."/>
            <person name="Bazzocchi C."/>
            <person name="Petroni G."/>
            <person name="Sassera D."/>
        </authorList>
    </citation>
    <scope>NUCLEOTIDE SEQUENCE [LARGE SCALE GENOMIC DNA]</scope>
    <source>
        <strain evidence="8">Rio ETE_ALG 3VII</strain>
    </source>
</reference>
<evidence type="ECO:0000313" key="8">
    <source>
        <dbReference type="EMBL" id="AWD33202.1"/>
    </source>
</evidence>
<keyword evidence="5 6" id="KW-0687">Ribonucleoprotein</keyword>
<keyword evidence="9" id="KW-1185">Reference proteome</keyword>
<dbReference type="OrthoDB" id="9793353at2"/>
<keyword evidence="2 6" id="KW-0699">rRNA-binding</keyword>
<dbReference type="GO" id="GO:0006412">
    <property type="term" value="P:translation"/>
    <property type="evidence" value="ECO:0007669"/>
    <property type="project" value="UniProtKB-UniRule"/>
</dbReference>